<feature type="region of interest" description="Disordered" evidence="1">
    <location>
        <begin position="1"/>
        <end position="48"/>
    </location>
</feature>
<evidence type="ECO:0000313" key="2">
    <source>
        <dbReference type="EMBL" id="MCI68591.1"/>
    </source>
</evidence>
<proteinExistence type="predicted"/>
<keyword evidence="3" id="KW-1185">Reference proteome</keyword>
<feature type="non-terminal residue" evidence="2">
    <location>
        <position position="82"/>
    </location>
</feature>
<organism evidence="2 3">
    <name type="scientific">Trifolium medium</name>
    <dbReference type="NCBI Taxonomy" id="97028"/>
    <lineage>
        <taxon>Eukaryota</taxon>
        <taxon>Viridiplantae</taxon>
        <taxon>Streptophyta</taxon>
        <taxon>Embryophyta</taxon>
        <taxon>Tracheophyta</taxon>
        <taxon>Spermatophyta</taxon>
        <taxon>Magnoliopsida</taxon>
        <taxon>eudicotyledons</taxon>
        <taxon>Gunneridae</taxon>
        <taxon>Pentapetalae</taxon>
        <taxon>rosids</taxon>
        <taxon>fabids</taxon>
        <taxon>Fabales</taxon>
        <taxon>Fabaceae</taxon>
        <taxon>Papilionoideae</taxon>
        <taxon>50 kb inversion clade</taxon>
        <taxon>NPAAA clade</taxon>
        <taxon>Hologalegina</taxon>
        <taxon>IRL clade</taxon>
        <taxon>Trifolieae</taxon>
        <taxon>Trifolium</taxon>
    </lineage>
</organism>
<accession>A0A392U546</accession>
<protein>
    <submittedName>
        <fullName evidence="2">Uncharacterized protein</fullName>
    </submittedName>
</protein>
<dbReference type="AlphaFoldDB" id="A0A392U546"/>
<sequence>KDLEERPKTGVEKIQFEVEPSTAEREEEDQTLVPEESESDERTSPDYRLARDREMRVIRPPNRLDYADLICYALNAAEEVQD</sequence>
<evidence type="ECO:0000256" key="1">
    <source>
        <dbReference type="SAM" id="MobiDB-lite"/>
    </source>
</evidence>
<feature type="non-terminal residue" evidence="2">
    <location>
        <position position="1"/>
    </location>
</feature>
<comment type="caution">
    <text evidence="2">The sequence shown here is derived from an EMBL/GenBank/DDBJ whole genome shotgun (WGS) entry which is preliminary data.</text>
</comment>
<reference evidence="2 3" key="1">
    <citation type="journal article" date="2018" name="Front. Plant Sci.">
        <title>Red Clover (Trifolium pratense) and Zigzag Clover (T. medium) - A Picture of Genomic Similarities and Differences.</title>
        <authorList>
            <person name="Dluhosova J."/>
            <person name="Istvanek J."/>
            <person name="Nedelnik J."/>
            <person name="Repkova J."/>
        </authorList>
    </citation>
    <scope>NUCLEOTIDE SEQUENCE [LARGE SCALE GENOMIC DNA]</scope>
    <source>
        <strain evidence="3">cv. 10/8</strain>
        <tissue evidence="2">Leaf</tissue>
    </source>
</reference>
<feature type="compositionally biased region" description="Basic and acidic residues" evidence="1">
    <location>
        <begin position="1"/>
        <end position="16"/>
    </location>
</feature>
<evidence type="ECO:0000313" key="3">
    <source>
        <dbReference type="Proteomes" id="UP000265520"/>
    </source>
</evidence>
<feature type="compositionally biased region" description="Acidic residues" evidence="1">
    <location>
        <begin position="25"/>
        <end position="39"/>
    </location>
</feature>
<dbReference type="Proteomes" id="UP000265520">
    <property type="component" value="Unassembled WGS sequence"/>
</dbReference>
<dbReference type="EMBL" id="LXQA010739244">
    <property type="protein sequence ID" value="MCI68591.1"/>
    <property type="molecule type" value="Genomic_DNA"/>
</dbReference>
<name>A0A392U546_9FABA</name>